<dbReference type="Proteomes" id="UP000229011">
    <property type="component" value="Unassembled WGS sequence"/>
</dbReference>
<proteinExistence type="predicted"/>
<reference evidence="1 2" key="1">
    <citation type="submission" date="2017-11" db="EMBL/GenBank/DDBJ databases">
        <title>Genome sequencing of Fusobacterium periodonticum KCOM 1259.</title>
        <authorList>
            <person name="Kook J.-K."/>
            <person name="Park S.-N."/>
            <person name="Lim Y.K."/>
        </authorList>
    </citation>
    <scope>NUCLEOTIDE SEQUENCE [LARGE SCALE GENOMIC DNA]</scope>
    <source>
        <strain evidence="1 2">KCOM 1259</strain>
    </source>
</reference>
<organism evidence="1 2">
    <name type="scientific">Fusobacterium pseudoperiodonticum</name>
    <dbReference type="NCBI Taxonomy" id="2663009"/>
    <lineage>
        <taxon>Bacteria</taxon>
        <taxon>Fusobacteriati</taxon>
        <taxon>Fusobacteriota</taxon>
        <taxon>Fusobacteriia</taxon>
        <taxon>Fusobacteriales</taxon>
        <taxon>Fusobacteriaceae</taxon>
        <taxon>Fusobacterium</taxon>
    </lineage>
</organism>
<dbReference type="RefSeq" id="WP_144038245.1">
    <property type="nucleotide sequence ID" value="NZ_CP024699.1"/>
</dbReference>
<dbReference type="EMBL" id="PEQY01000001">
    <property type="protein sequence ID" value="PIM79047.1"/>
    <property type="molecule type" value="Genomic_DNA"/>
</dbReference>
<dbReference type="GeneID" id="93326961"/>
<protein>
    <submittedName>
        <fullName evidence="1">Uncharacterized protein</fullName>
    </submittedName>
</protein>
<dbReference type="AlphaFoldDB" id="A0A2G9EDN5"/>
<name>A0A2G9EDN5_9FUSO</name>
<sequence>MNEKFCKEYAEVQKANYQPEAKVIKSIASFLIKNHSNLRRTISFGEAMDRLNKMYEDGYME</sequence>
<accession>A0A2G9EDN5</accession>
<evidence type="ECO:0000313" key="1">
    <source>
        <dbReference type="EMBL" id="PIM79047.1"/>
    </source>
</evidence>
<gene>
    <name evidence="1" type="ORF">CTM71_00545</name>
</gene>
<evidence type="ECO:0000313" key="2">
    <source>
        <dbReference type="Proteomes" id="UP000229011"/>
    </source>
</evidence>
<comment type="caution">
    <text evidence="1">The sequence shown here is derived from an EMBL/GenBank/DDBJ whole genome shotgun (WGS) entry which is preliminary data.</text>
</comment>